<dbReference type="Pfam" id="PF00496">
    <property type="entry name" value="SBP_bac_5"/>
    <property type="match status" value="1"/>
</dbReference>
<dbReference type="Gene3D" id="3.40.190.10">
    <property type="entry name" value="Periplasmic binding protein-like II"/>
    <property type="match status" value="1"/>
</dbReference>
<dbReference type="AlphaFoldDB" id="A0A5C4U5A4"/>
<keyword evidence="3" id="KW-1185">Reference proteome</keyword>
<accession>A0A5C4U5A4</accession>
<dbReference type="Gene3D" id="3.90.76.10">
    <property type="entry name" value="Dipeptide-binding Protein, Domain 1"/>
    <property type="match status" value="1"/>
</dbReference>
<dbReference type="EMBL" id="VDHJ01000006">
    <property type="protein sequence ID" value="TNL97796.1"/>
    <property type="molecule type" value="Genomic_DNA"/>
</dbReference>
<reference evidence="2 3" key="1">
    <citation type="submission" date="2019-06" db="EMBL/GenBank/DDBJ databases">
        <authorList>
            <person name="Li J."/>
        </authorList>
    </citation>
    <scope>NUCLEOTIDE SEQUENCE [LARGE SCALE GENOMIC DNA]</scope>
    <source>
        <strain evidence="2 3">LMG 28165</strain>
    </source>
</reference>
<comment type="caution">
    <text evidence="2">The sequence shown here is derived from an EMBL/GenBank/DDBJ whole genome shotgun (WGS) entry which is preliminary data.</text>
</comment>
<dbReference type="InterPro" id="IPR039424">
    <property type="entry name" value="SBP_5"/>
</dbReference>
<proteinExistence type="predicted"/>
<dbReference type="GO" id="GO:0015833">
    <property type="term" value="P:peptide transport"/>
    <property type="evidence" value="ECO:0007669"/>
    <property type="project" value="TreeGrafter"/>
</dbReference>
<protein>
    <submittedName>
        <fullName evidence="2">Peptide ABC transporter</fullName>
    </submittedName>
</protein>
<name>A0A5C4U5A4_9CORY</name>
<organism evidence="2 3">
    <name type="scientific">Corynebacterium tapiri</name>
    <dbReference type="NCBI Taxonomy" id="1448266"/>
    <lineage>
        <taxon>Bacteria</taxon>
        <taxon>Bacillati</taxon>
        <taxon>Actinomycetota</taxon>
        <taxon>Actinomycetes</taxon>
        <taxon>Mycobacteriales</taxon>
        <taxon>Corynebacteriaceae</taxon>
        <taxon>Corynebacterium</taxon>
    </lineage>
</organism>
<dbReference type="PANTHER" id="PTHR30290">
    <property type="entry name" value="PERIPLASMIC BINDING COMPONENT OF ABC TRANSPORTER"/>
    <property type="match status" value="1"/>
</dbReference>
<feature type="domain" description="Solute-binding protein family 5" evidence="1">
    <location>
        <begin position="68"/>
        <end position="406"/>
    </location>
</feature>
<evidence type="ECO:0000313" key="2">
    <source>
        <dbReference type="EMBL" id="TNL97796.1"/>
    </source>
</evidence>
<sequence length="513" mass="54901">MACSSGDGAREKKEPKNESYFGYQVNAPLVTTNAASVTGKSVNAEVLSARLYPGPFVHGPAGQMIPNTDLATAEQVEAPVPTLKYTIAPEARYSDGNPITCVDFQLSYMASVHTDIFRSNQPLMSEIASLDCALDSKEFTVTFQENKGSRWRELFTPGTVLPAHALAAKAGTDEAGLHAALNVSDYSVLQPVAEAWNTGFDLANFDPALQVSAGPFVIDHVGEQGEVALRRNPEYNGDPAELEKLIVWPRQADSAALAASGALKVAEAATATPSWVNRDDQANPFAIESVAGIRTESLVMSPTGTYSDPWARESLSACVDRAAVARVSTERSGVKVDPVAFHTIDHANPIGRLLEDIAAAHSNPDIARASQATGAHVRIGYAGPDERKAAMVEAIRVSCEPAGITVVDASQEGATMAGFGDPVTGESTIDAFLTAIDPMTFYPASAPDITKLNELRADEEEQWKQLPAIPLAAEPRAFVRHREVGNVVEYTGATGIGWNMDRWHEIQGEEDKR</sequence>
<dbReference type="GO" id="GO:1904680">
    <property type="term" value="F:peptide transmembrane transporter activity"/>
    <property type="evidence" value="ECO:0007669"/>
    <property type="project" value="TreeGrafter"/>
</dbReference>
<evidence type="ECO:0000313" key="3">
    <source>
        <dbReference type="Proteomes" id="UP000312032"/>
    </source>
</evidence>
<dbReference type="SUPFAM" id="SSF53850">
    <property type="entry name" value="Periplasmic binding protein-like II"/>
    <property type="match status" value="1"/>
</dbReference>
<dbReference type="Proteomes" id="UP000312032">
    <property type="component" value="Unassembled WGS sequence"/>
</dbReference>
<dbReference type="PANTHER" id="PTHR30290:SF65">
    <property type="entry name" value="MONOACYL PHOSPHATIDYLINOSITOL TETRAMANNOSIDE-BINDING PROTEIN LPQW-RELATED"/>
    <property type="match status" value="1"/>
</dbReference>
<dbReference type="InterPro" id="IPR000914">
    <property type="entry name" value="SBP_5_dom"/>
</dbReference>
<evidence type="ECO:0000259" key="1">
    <source>
        <dbReference type="Pfam" id="PF00496"/>
    </source>
</evidence>
<gene>
    <name evidence="2" type="ORF">FHE74_05280</name>
</gene>
<dbReference type="OrthoDB" id="7888869at2"/>